<evidence type="ECO:0000259" key="7">
    <source>
        <dbReference type="Pfam" id="PF05681"/>
    </source>
</evidence>
<keyword evidence="2" id="KW-0004">4Fe-4S</keyword>
<dbReference type="GO" id="GO:0051539">
    <property type="term" value="F:4 iron, 4 sulfur cluster binding"/>
    <property type="evidence" value="ECO:0007669"/>
    <property type="project" value="UniProtKB-KW"/>
</dbReference>
<proteinExistence type="inferred from homology"/>
<evidence type="ECO:0000256" key="4">
    <source>
        <dbReference type="ARBA" id="ARBA00023004"/>
    </source>
</evidence>
<dbReference type="GO" id="GO:0016829">
    <property type="term" value="F:lyase activity"/>
    <property type="evidence" value="ECO:0007669"/>
    <property type="project" value="UniProtKB-KW"/>
</dbReference>
<keyword evidence="6 8" id="KW-0456">Lyase</keyword>
<feature type="non-terminal residue" evidence="8">
    <location>
        <position position="183"/>
    </location>
</feature>
<feature type="domain" description="Fe-S hydro-lyase tartrate dehydratase alpha-type catalytic" evidence="7">
    <location>
        <begin position="15"/>
        <end position="183"/>
    </location>
</feature>
<organism evidence="8">
    <name type="scientific">human gut metagenome</name>
    <dbReference type="NCBI Taxonomy" id="408170"/>
    <lineage>
        <taxon>unclassified sequences</taxon>
        <taxon>metagenomes</taxon>
        <taxon>organismal metagenomes</taxon>
    </lineage>
</organism>
<comment type="similarity">
    <text evidence="1">Belongs to the class-I fumarase family.</text>
</comment>
<dbReference type="Pfam" id="PF05681">
    <property type="entry name" value="Fumerase"/>
    <property type="match status" value="1"/>
</dbReference>
<dbReference type="PANTHER" id="PTHR30389:SF17">
    <property type="entry name" value="L(+)-TARTRATE DEHYDRATASE SUBUNIT ALPHA-RELATED"/>
    <property type="match status" value="1"/>
</dbReference>
<protein>
    <submittedName>
        <fullName evidence="8">Hydro-lyase, Fe-S type, tartrate/fumarate subfamily, alpha subunit</fullName>
    </submittedName>
</protein>
<dbReference type="NCBIfam" id="TIGR00722">
    <property type="entry name" value="ttdA_fumA_fumB"/>
    <property type="match status" value="1"/>
</dbReference>
<keyword evidence="3" id="KW-0479">Metal-binding</keyword>
<evidence type="ECO:0000256" key="6">
    <source>
        <dbReference type="ARBA" id="ARBA00023239"/>
    </source>
</evidence>
<dbReference type="PANTHER" id="PTHR30389">
    <property type="entry name" value="FUMARATE HYDRATASE-RELATED"/>
    <property type="match status" value="1"/>
</dbReference>
<dbReference type="AlphaFoldDB" id="K1S9Z5"/>
<gene>
    <name evidence="8" type="ORF">LEA_20714</name>
</gene>
<accession>K1S9Z5</accession>
<dbReference type="InterPro" id="IPR051208">
    <property type="entry name" value="Class-I_Fumarase/Tartrate_DH"/>
</dbReference>
<evidence type="ECO:0000256" key="5">
    <source>
        <dbReference type="ARBA" id="ARBA00023014"/>
    </source>
</evidence>
<dbReference type="EMBL" id="AJWY01014243">
    <property type="protein sequence ID" value="EKC44301.1"/>
    <property type="molecule type" value="Genomic_DNA"/>
</dbReference>
<dbReference type="InterPro" id="IPR004646">
    <property type="entry name" value="Fe-S_hydro-lyase_TtdA-typ_cat"/>
</dbReference>
<name>K1S9Z5_9ZZZZ</name>
<evidence type="ECO:0000256" key="2">
    <source>
        <dbReference type="ARBA" id="ARBA00022485"/>
    </source>
</evidence>
<keyword evidence="4" id="KW-0408">Iron</keyword>
<reference evidence="8" key="1">
    <citation type="journal article" date="2013" name="Environ. Microbiol.">
        <title>Microbiota from the distal guts of lean and obese adolescents exhibit partial functional redundancy besides clear differences in community structure.</title>
        <authorList>
            <person name="Ferrer M."/>
            <person name="Ruiz A."/>
            <person name="Lanza F."/>
            <person name="Haange S.B."/>
            <person name="Oberbach A."/>
            <person name="Till H."/>
            <person name="Bargiela R."/>
            <person name="Campoy C."/>
            <person name="Segura M.T."/>
            <person name="Richter M."/>
            <person name="von Bergen M."/>
            <person name="Seifert J."/>
            <person name="Suarez A."/>
        </authorList>
    </citation>
    <scope>NUCLEOTIDE SEQUENCE</scope>
</reference>
<evidence type="ECO:0000313" key="8">
    <source>
        <dbReference type="EMBL" id="EKC44301.1"/>
    </source>
</evidence>
<dbReference type="GO" id="GO:0046872">
    <property type="term" value="F:metal ion binding"/>
    <property type="evidence" value="ECO:0007669"/>
    <property type="project" value="UniProtKB-KW"/>
</dbReference>
<keyword evidence="5" id="KW-0411">Iron-sulfur</keyword>
<evidence type="ECO:0000256" key="3">
    <source>
        <dbReference type="ARBA" id="ARBA00022723"/>
    </source>
</evidence>
<sequence>MELNMREIDVGEIIKAVEELCIKANKILPDDLCGCISCAEKSETDELPKKIMGTLLENLDAAKELDLPICQDTGMAVIFCDVGQDVHIVGGDFENAVNEGVSRGYTSGLLRKSIVRDPLDRVNTNDNTPAVIHTRIVPGDKIKLTVAPKGFGSENMSRLKMFTPSASKDDLMDFVLETVKLAG</sequence>
<evidence type="ECO:0000256" key="1">
    <source>
        <dbReference type="ARBA" id="ARBA00008876"/>
    </source>
</evidence>
<comment type="caution">
    <text evidence="8">The sequence shown here is derived from an EMBL/GenBank/DDBJ whole genome shotgun (WGS) entry which is preliminary data.</text>
</comment>